<proteinExistence type="inferred from homology"/>
<feature type="domain" description="Major facilitator superfamily (MFS) profile" evidence="10">
    <location>
        <begin position="1"/>
        <end position="446"/>
    </location>
</feature>
<protein>
    <submittedName>
        <fullName evidence="11">MFS transporter</fullName>
    </submittedName>
</protein>
<evidence type="ECO:0000256" key="4">
    <source>
        <dbReference type="ARBA" id="ARBA00022475"/>
    </source>
</evidence>
<evidence type="ECO:0000256" key="7">
    <source>
        <dbReference type="ARBA" id="ARBA00023136"/>
    </source>
</evidence>
<name>A0ABN3F0F3_9ACTN</name>
<feature type="transmembrane region" description="Helical" evidence="9">
    <location>
        <begin position="156"/>
        <end position="177"/>
    </location>
</feature>
<evidence type="ECO:0000256" key="6">
    <source>
        <dbReference type="ARBA" id="ARBA00022989"/>
    </source>
</evidence>
<evidence type="ECO:0000256" key="8">
    <source>
        <dbReference type="ARBA" id="ARBA00023251"/>
    </source>
</evidence>
<dbReference type="PROSITE" id="PS50850">
    <property type="entry name" value="MFS"/>
    <property type="match status" value="1"/>
</dbReference>
<feature type="transmembrane region" description="Helical" evidence="9">
    <location>
        <begin position="352"/>
        <end position="374"/>
    </location>
</feature>
<evidence type="ECO:0000256" key="3">
    <source>
        <dbReference type="ARBA" id="ARBA00022448"/>
    </source>
</evidence>
<dbReference type="PRINTS" id="PR01036">
    <property type="entry name" value="TCRTETB"/>
</dbReference>
<comment type="caution">
    <text evidence="11">The sequence shown here is derived from an EMBL/GenBank/DDBJ whole genome shotgun (WGS) entry which is preliminary data.</text>
</comment>
<dbReference type="Proteomes" id="UP001500305">
    <property type="component" value="Unassembled WGS sequence"/>
</dbReference>
<evidence type="ECO:0000313" key="11">
    <source>
        <dbReference type="EMBL" id="GAA2279174.1"/>
    </source>
</evidence>
<feature type="transmembrane region" description="Helical" evidence="9">
    <location>
        <begin position="287"/>
        <end position="308"/>
    </location>
</feature>
<evidence type="ECO:0000313" key="12">
    <source>
        <dbReference type="Proteomes" id="UP001500305"/>
    </source>
</evidence>
<keyword evidence="6 9" id="KW-1133">Transmembrane helix</keyword>
<dbReference type="Pfam" id="PF07690">
    <property type="entry name" value="MFS_1"/>
    <property type="match status" value="1"/>
</dbReference>
<organism evidence="11 12">
    <name type="scientific">Kitasatospora cystarginea</name>
    <dbReference type="NCBI Taxonomy" id="58350"/>
    <lineage>
        <taxon>Bacteria</taxon>
        <taxon>Bacillati</taxon>
        <taxon>Actinomycetota</taxon>
        <taxon>Actinomycetes</taxon>
        <taxon>Kitasatosporales</taxon>
        <taxon>Streptomycetaceae</taxon>
        <taxon>Kitasatospora</taxon>
    </lineage>
</organism>
<evidence type="ECO:0000256" key="5">
    <source>
        <dbReference type="ARBA" id="ARBA00022692"/>
    </source>
</evidence>
<dbReference type="Gene3D" id="1.20.1250.20">
    <property type="entry name" value="MFS general substrate transporter like domains"/>
    <property type="match status" value="1"/>
</dbReference>
<keyword evidence="4" id="KW-1003">Cell membrane</keyword>
<dbReference type="SUPFAM" id="SSF103473">
    <property type="entry name" value="MFS general substrate transporter"/>
    <property type="match status" value="1"/>
</dbReference>
<dbReference type="PANTHER" id="PTHR42718">
    <property type="entry name" value="MAJOR FACILITATOR SUPERFAMILY MULTIDRUG TRANSPORTER MFSC"/>
    <property type="match status" value="1"/>
</dbReference>
<reference evidence="11 12" key="1">
    <citation type="journal article" date="2019" name="Int. J. Syst. Evol. Microbiol.">
        <title>The Global Catalogue of Microorganisms (GCM) 10K type strain sequencing project: providing services to taxonomists for standard genome sequencing and annotation.</title>
        <authorList>
            <consortium name="The Broad Institute Genomics Platform"/>
            <consortium name="The Broad Institute Genome Sequencing Center for Infectious Disease"/>
            <person name="Wu L."/>
            <person name="Ma J."/>
        </authorList>
    </citation>
    <scope>NUCLEOTIDE SEQUENCE [LARGE SCALE GENOMIC DNA]</scope>
    <source>
        <strain evidence="11 12">JCM 7356</strain>
    </source>
</reference>
<keyword evidence="12" id="KW-1185">Reference proteome</keyword>
<dbReference type="CDD" id="cd17321">
    <property type="entry name" value="MFS_MMR_MDR_like"/>
    <property type="match status" value="1"/>
</dbReference>
<dbReference type="Gene3D" id="1.20.1720.10">
    <property type="entry name" value="Multidrug resistance protein D"/>
    <property type="match status" value="1"/>
</dbReference>
<feature type="transmembrane region" description="Helical" evidence="9">
    <location>
        <begin position="425"/>
        <end position="444"/>
    </location>
</feature>
<keyword evidence="5 9" id="KW-0812">Transmembrane</keyword>
<keyword evidence="3" id="KW-0813">Transport</keyword>
<dbReference type="InterPro" id="IPR011701">
    <property type="entry name" value="MFS"/>
</dbReference>
<feature type="transmembrane region" description="Helical" evidence="9">
    <location>
        <begin position="37"/>
        <end position="55"/>
    </location>
</feature>
<dbReference type="InterPro" id="IPR036259">
    <property type="entry name" value="MFS_trans_sf"/>
</dbReference>
<dbReference type="PANTHER" id="PTHR42718:SF9">
    <property type="entry name" value="MAJOR FACILITATOR SUPERFAMILY MULTIDRUG TRANSPORTER MFSC"/>
    <property type="match status" value="1"/>
</dbReference>
<comment type="subcellular location">
    <subcellularLocation>
        <location evidence="1">Cell membrane</location>
        <topology evidence="1">Multi-pass membrane protein</topology>
    </subcellularLocation>
</comment>
<evidence type="ECO:0000256" key="1">
    <source>
        <dbReference type="ARBA" id="ARBA00004651"/>
    </source>
</evidence>
<keyword evidence="7 9" id="KW-0472">Membrane</keyword>
<accession>A0ABN3F0F3</accession>
<feature type="transmembrane region" description="Helical" evidence="9">
    <location>
        <begin position="213"/>
        <end position="234"/>
    </location>
</feature>
<feature type="transmembrane region" description="Helical" evidence="9">
    <location>
        <begin position="255"/>
        <end position="275"/>
    </location>
</feature>
<dbReference type="EMBL" id="BAAATR010000066">
    <property type="protein sequence ID" value="GAA2279174.1"/>
    <property type="molecule type" value="Genomic_DNA"/>
</dbReference>
<evidence type="ECO:0000256" key="9">
    <source>
        <dbReference type="SAM" id="Phobius"/>
    </source>
</evidence>
<dbReference type="InterPro" id="IPR020846">
    <property type="entry name" value="MFS_dom"/>
</dbReference>
<feature type="transmembrane region" description="Helical" evidence="9">
    <location>
        <begin position="126"/>
        <end position="144"/>
    </location>
</feature>
<dbReference type="NCBIfam" id="TIGR00711">
    <property type="entry name" value="efflux_EmrB"/>
    <property type="match status" value="1"/>
</dbReference>
<comment type="similarity">
    <text evidence="2">Belongs to the major facilitator superfamily. EmrB family.</text>
</comment>
<feature type="transmembrane region" description="Helical" evidence="9">
    <location>
        <begin position="67"/>
        <end position="86"/>
    </location>
</feature>
<feature type="transmembrane region" description="Helical" evidence="9">
    <location>
        <begin position="320"/>
        <end position="340"/>
    </location>
</feature>
<sequence>MLAICCLSLFMVGVDNTIVNAALPAIQRDLHTTVTGLQWVVAAYTVVLASLLLLAGSTGDRLGRRRTFQTGLLLFTLGSLLCSLAPGLDWLVAARALQAVGGSMLNPVAMSIITNTFTEPRERARAIGVWGAVAGVSMALGPLLGGGLVDSVGWRAIFWANIPVGLAALVLCALFVPDSRAEHPRPLDPVGQLLIVVLLGSLAYGLIEAPTAGWASAQTLGCCALAALALACLVPHELRRAAPLIDPRLFTRAPFAGAVAIAICGFAALGGFLLLNTLYLQDVRGCSPLHAGVLTLPMAGVTMLVSPLAGRLVAARGARLPLVVSGSAMAAGMLMLTGLSTHTATWQLVSSYALFGLGFGMLNAPVTNTAVSGLPPAQAGVAAAVATTSRQTGQALGVAVIGSLATSAVHGPLSTGFASASHVGWWIATACGAAVLTLGILTTGRRTG</sequence>
<feature type="transmembrane region" description="Helical" evidence="9">
    <location>
        <begin position="92"/>
        <end position="114"/>
    </location>
</feature>
<evidence type="ECO:0000259" key="10">
    <source>
        <dbReference type="PROSITE" id="PS50850"/>
    </source>
</evidence>
<gene>
    <name evidence="11" type="ORF">GCM10010430_76450</name>
</gene>
<keyword evidence="8" id="KW-0046">Antibiotic resistance</keyword>
<dbReference type="InterPro" id="IPR004638">
    <property type="entry name" value="EmrB-like"/>
</dbReference>
<evidence type="ECO:0000256" key="2">
    <source>
        <dbReference type="ARBA" id="ARBA00008537"/>
    </source>
</evidence>
<feature type="transmembrane region" description="Helical" evidence="9">
    <location>
        <begin position="395"/>
        <end position="413"/>
    </location>
</feature>
<feature type="transmembrane region" description="Helical" evidence="9">
    <location>
        <begin position="189"/>
        <end position="207"/>
    </location>
</feature>